<keyword evidence="3" id="KW-1185">Reference proteome</keyword>
<reference evidence="2 3" key="1">
    <citation type="journal article" date="2024" name="Int. J. Syst. Evol. Microbiol.">
        <title>Paenibacillus hexagrammi sp. nov., a novel bacterium isolated from the gut content of Hexagrammos agrammus.</title>
        <authorList>
            <person name="Jung H.K."/>
            <person name="Kim D.G."/>
            <person name="Zin H."/>
            <person name="Park J."/>
            <person name="Jung H."/>
            <person name="Kim Y.O."/>
            <person name="Kong H.J."/>
            <person name="Kim J.W."/>
            <person name="Kim Y.S."/>
        </authorList>
    </citation>
    <scope>NUCLEOTIDE SEQUENCE [LARGE SCALE GENOMIC DNA]</scope>
    <source>
        <strain evidence="2 3">YPD9-1</strain>
    </source>
</reference>
<gene>
    <name evidence="2" type="ORF">L0M14_04420</name>
</gene>
<dbReference type="Proteomes" id="UP001649230">
    <property type="component" value="Chromosome"/>
</dbReference>
<dbReference type="RefSeq" id="WP_235121017.1">
    <property type="nucleotide sequence ID" value="NZ_CP090978.1"/>
</dbReference>
<dbReference type="Gene3D" id="3.10.490.10">
    <property type="entry name" value="Gamma-glutamyl cyclotransferase-like"/>
    <property type="match status" value="1"/>
</dbReference>
<dbReference type="Pfam" id="PF06094">
    <property type="entry name" value="GGACT"/>
    <property type="match status" value="1"/>
</dbReference>
<dbReference type="InterPro" id="IPR036568">
    <property type="entry name" value="GGCT-like_sf"/>
</dbReference>
<dbReference type="CDD" id="cd06661">
    <property type="entry name" value="GGCT_like"/>
    <property type="match status" value="1"/>
</dbReference>
<evidence type="ECO:0000259" key="1">
    <source>
        <dbReference type="Pfam" id="PF06094"/>
    </source>
</evidence>
<protein>
    <submittedName>
        <fullName evidence="2">Gamma-glutamylcyclotransferase</fullName>
    </submittedName>
</protein>
<dbReference type="InterPro" id="IPR009288">
    <property type="entry name" value="AIG2-like_dom"/>
</dbReference>
<dbReference type="InterPro" id="IPR013024">
    <property type="entry name" value="GGCT-like"/>
</dbReference>
<organism evidence="2 3">
    <name type="scientific">Paenibacillus hexagrammi</name>
    <dbReference type="NCBI Taxonomy" id="2908839"/>
    <lineage>
        <taxon>Bacteria</taxon>
        <taxon>Bacillati</taxon>
        <taxon>Bacillota</taxon>
        <taxon>Bacilli</taxon>
        <taxon>Bacillales</taxon>
        <taxon>Paenibacillaceae</taxon>
        <taxon>Paenibacillus</taxon>
    </lineage>
</organism>
<dbReference type="EMBL" id="CP090978">
    <property type="protein sequence ID" value="UJF34443.1"/>
    <property type="molecule type" value="Genomic_DNA"/>
</dbReference>
<evidence type="ECO:0000313" key="2">
    <source>
        <dbReference type="EMBL" id="UJF34443.1"/>
    </source>
</evidence>
<feature type="domain" description="Gamma-glutamylcyclotransferase AIG2-like" evidence="1">
    <location>
        <begin position="4"/>
        <end position="119"/>
    </location>
</feature>
<accession>A0ABY3SKR7</accession>
<name>A0ABY3SKR7_9BACL</name>
<proteinExistence type="predicted"/>
<sequence>MIYVFVYGTLLEGESNHHIAAPYVRSIQEGAIRGRLFDTGPYPALSIEKQDRIVEGQWLEVTEEGLQAMDELEDYKGPGEDNEYERVWIQDISGDREGWVYSWEDVSGLREILSGSWRKYQMK</sequence>
<evidence type="ECO:0000313" key="3">
    <source>
        <dbReference type="Proteomes" id="UP001649230"/>
    </source>
</evidence>
<dbReference type="SUPFAM" id="SSF110857">
    <property type="entry name" value="Gamma-glutamyl cyclotransferase-like"/>
    <property type="match status" value="1"/>
</dbReference>